<gene>
    <name evidence="1" type="ORF">JOF47_001720</name>
</gene>
<protein>
    <submittedName>
        <fullName evidence="1">Uncharacterized protein</fullName>
    </submittedName>
</protein>
<proteinExistence type="predicted"/>
<dbReference type="EMBL" id="JAGIOF010000001">
    <property type="protein sequence ID" value="MBP2386209.1"/>
    <property type="molecule type" value="Genomic_DNA"/>
</dbReference>
<evidence type="ECO:0000313" key="1">
    <source>
        <dbReference type="EMBL" id="MBP2386209.1"/>
    </source>
</evidence>
<keyword evidence="2" id="KW-1185">Reference proteome</keyword>
<name>A0ABS4XCK9_9MICC</name>
<sequence length="198" mass="21942">MGTWPAALPASPGRGPDPTVVCPACTEFPKWPALLLPAPLMRLRITVPVPWKGTLLDYGSKCLPKPTLDIPGLGSRSRHVRSRQLEISALNWKSHEPKMGPTNEENGSKCHARKLHCMDNCGCSCGHCLGDLDRFRDLGPLPQSDTKNPATARDHLWIGPAFRFPSMAGIDDYRHLCKSRVRLTARSTLRRADERDCV</sequence>
<comment type="caution">
    <text evidence="1">The sequence shown here is derived from an EMBL/GenBank/DDBJ whole genome shotgun (WGS) entry which is preliminary data.</text>
</comment>
<evidence type="ECO:0000313" key="2">
    <source>
        <dbReference type="Proteomes" id="UP001296993"/>
    </source>
</evidence>
<reference evidence="1 2" key="1">
    <citation type="submission" date="2021-03" db="EMBL/GenBank/DDBJ databases">
        <title>Sequencing the genomes of 1000 actinobacteria strains.</title>
        <authorList>
            <person name="Klenk H.-P."/>
        </authorList>
    </citation>
    <scope>NUCLEOTIDE SEQUENCE [LARGE SCALE GENOMIC DNA]</scope>
    <source>
        <strain evidence="1 2">DSM 15797</strain>
    </source>
</reference>
<organism evidence="1 2">
    <name type="scientific">Paeniglutamicibacter kerguelensis</name>
    <dbReference type="NCBI Taxonomy" id="254788"/>
    <lineage>
        <taxon>Bacteria</taxon>
        <taxon>Bacillati</taxon>
        <taxon>Actinomycetota</taxon>
        <taxon>Actinomycetes</taxon>
        <taxon>Micrococcales</taxon>
        <taxon>Micrococcaceae</taxon>
        <taxon>Paeniglutamicibacter</taxon>
    </lineage>
</organism>
<accession>A0ABS4XCK9</accession>
<dbReference type="Proteomes" id="UP001296993">
    <property type="component" value="Unassembled WGS sequence"/>
</dbReference>